<accession>A0A2U2X2X2</accession>
<evidence type="ECO:0000256" key="1">
    <source>
        <dbReference type="SAM" id="SignalP"/>
    </source>
</evidence>
<proteinExistence type="predicted"/>
<gene>
    <name evidence="2" type="ORF">DIS18_12790</name>
</gene>
<sequence>MKINHVYLLLFLFTSSVIAQNFQGVATYKSHRKVNLKMDNKEMSDEMQKQIQEQLRKQFQQEYTLTFNRHESIYKQEEKLDAPNPVQSGITIKVSQGSDILYKNIKDGRFSNKSEIYGKVFLIKDTLTNRKWELVNETKNIGNYTCFKAIFKDEYTTETFTQEGKIEKITKPRTTTVWYTPQIPINNGPAQYYGLPGLILEMNDGDLTLVCTKIVLNPEEEIEIVEPTKGKVVSQKEFDDIQEKKSNEMMEQFKTKKGRHADGDRVMIRVGG</sequence>
<evidence type="ECO:0000313" key="3">
    <source>
        <dbReference type="Proteomes" id="UP000245375"/>
    </source>
</evidence>
<dbReference type="NCBIfam" id="TIGR01200">
    <property type="entry name" value="GLPGLI"/>
    <property type="match status" value="1"/>
</dbReference>
<dbReference type="AlphaFoldDB" id="A0A2U2X2X2"/>
<feature type="chain" id="PRO_5015675406" evidence="1">
    <location>
        <begin position="20"/>
        <end position="272"/>
    </location>
</feature>
<keyword evidence="1" id="KW-0732">Signal</keyword>
<evidence type="ECO:0000313" key="2">
    <source>
        <dbReference type="EMBL" id="PWH82133.1"/>
    </source>
</evidence>
<protein>
    <submittedName>
        <fullName evidence="2">GLPGLI family protein</fullName>
    </submittedName>
</protein>
<reference evidence="2" key="1">
    <citation type="submission" date="2018-05" db="EMBL/GenBank/DDBJ databases">
        <title>Algibacter marinivivus sp. nov., isolated from sample around a algae.</title>
        <authorList>
            <person name="Zhong X."/>
        </authorList>
    </citation>
    <scope>NUCLEOTIDE SEQUENCE [LARGE SCALE GENOMIC DNA]</scope>
    <source>
        <strain evidence="2">ZY111</strain>
    </source>
</reference>
<keyword evidence="3" id="KW-1185">Reference proteome</keyword>
<feature type="signal peptide" evidence="1">
    <location>
        <begin position="1"/>
        <end position="19"/>
    </location>
</feature>
<dbReference type="Pfam" id="PF09697">
    <property type="entry name" value="Porph_ging"/>
    <property type="match status" value="1"/>
</dbReference>
<dbReference type="InterPro" id="IPR005901">
    <property type="entry name" value="GLPGLI"/>
</dbReference>
<name>A0A2U2X2X2_9FLAO</name>
<organism evidence="2 3">
    <name type="scientific">Algibacter marinivivus</name>
    <dbReference type="NCBI Taxonomy" id="2100723"/>
    <lineage>
        <taxon>Bacteria</taxon>
        <taxon>Pseudomonadati</taxon>
        <taxon>Bacteroidota</taxon>
        <taxon>Flavobacteriia</taxon>
        <taxon>Flavobacteriales</taxon>
        <taxon>Flavobacteriaceae</taxon>
        <taxon>Algibacter</taxon>
    </lineage>
</organism>
<dbReference type="EMBL" id="QFRI01000003">
    <property type="protein sequence ID" value="PWH82133.1"/>
    <property type="molecule type" value="Genomic_DNA"/>
</dbReference>
<dbReference type="OrthoDB" id="1068986at2"/>
<reference evidence="2" key="2">
    <citation type="submission" date="2018-05" db="EMBL/GenBank/DDBJ databases">
        <authorList>
            <person name="Lanie J.A."/>
            <person name="Ng W.-L."/>
            <person name="Kazmierczak K.M."/>
            <person name="Andrzejewski T.M."/>
            <person name="Davidsen T.M."/>
            <person name="Wayne K.J."/>
            <person name="Tettelin H."/>
            <person name="Glass J.I."/>
            <person name="Rusch D."/>
            <person name="Podicherti R."/>
            <person name="Tsui H.-C.T."/>
            <person name="Winkler M.E."/>
        </authorList>
    </citation>
    <scope>NUCLEOTIDE SEQUENCE [LARGE SCALE GENOMIC DNA]</scope>
    <source>
        <strain evidence="2">ZY111</strain>
    </source>
</reference>
<comment type="caution">
    <text evidence="2">The sequence shown here is derived from an EMBL/GenBank/DDBJ whole genome shotgun (WGS) entry which is preliminary data.</text>
</comment>
<dbReference type="RefSeq" id="WP_109353472.1">
    <property type="nucleotide sequence ID" value="NZ_QFRI01000003.1"/>
</dbReference>
<dbReference type="Proteomes" id="UP000245375">
    <property type="component" value="Unassembled WGS sequence"/>
</dbReference>